<proteinExistence type="predicted"/>
<organism evidence="2 3">
    <name type="scientific">Mesorhizobium ciceri biovar biserrulae (strain HAMBI 2942 / LMG 23838 / WSM1271)</name>
    <dbReference type="NCBI Taxonomy" id="765698"/>
    <lineage>
        <taxon>Bacteria</taxon>
        <taxon>Pseudomonadati</taxon>
        <taxon>Pseudomonadota</taxon>
        <taxon>Alphaproteobacteria</taxon>
        <taxon>Hyphomicrobiales</taxon>
        <taxon>Phyllobacteriaceae</taxon>
        <taxon>Mesorhizobium</taxon>
    </lineage>
</organism>
<evidence type="ECO:0000313" key="2">
    <source>
        <dbReference type="EMBL" id="ADV13332.1"/>
    </source>
</evidence>
<protein>
    <recommendedName>
        <fullName evidence="4">DUF680 domain-containing protein</fullName>
    </recommendedName>
</protein>
<dbReference type="OrthoDB" id="8085967at2"/>
<evidence type="ECO:0008006" key="4">
    <source>
        <dbReference type="Google" id="ProtNLM"/>
    </source>
</evidence>
<dbReference type="Proteomes" id="UP000007471">
    <property type="component" value="Chromosome"/>
</dbReference>
<dbReference type="KEGG" id="mci:Mesci_4221"/>
<evidence type="ECO:0000313" key="3">
    <source>
        <dbReference type="Proteomes" id="UP000007471"/>
    </source>
</evidence>
<feature type="chain" id="PRO_5003231475" description="DUF680 domain-containing protein" evidence="1">
    <location>
        <begin position="21"/>
        <end position="80"/>
    </location>
</feature>
<name>E8TD84_MESCW</name>
<dbReference type="EMBL" id="CP002447">
    <property type="protein sequence ID" value="ADV13332.1"/>
    <property type="molecule type" value="Genomic_DNA"/>
</dbReference>
<reference evidence="3" key="1">
    <citation type="submission" date="2011-01" db="EMBL/GenBank/DDBJ databases">
        <title>Complete sequence of chromosome of Mesorhizobium ciceri bv. biserrulae WSM1271.</title>
        <authorList>
            <person name="Lucas S."/>
            <person name="Copeland A."/>
            <person name="Lapidus A."/>
            <person name="Cheng J.-F."/>
            <person name="Goodwin L."/>
            <person name="Pitluck S."/>
            <person name="Teshima H."/>
            <person name="Detter J.C."/>
            <person name="Han C."/>
            <person name="Tapia R."/>
            <person name="Land M."/>
            <person name="Hauser L."/>
            <person name="Kyrpides N."/>
            <person name="Ivanova N."/>
            <person name="Nandasena K."/>
            <person name="Reeve W.G."/>
            <person name="Howieson J.G."/>
            <person name="O'Hara G."/>
            <person name="Tiwari R.P."/>
            <person name="Woyke T."/>
        </authorList>
    </citation>
    <scope>NUCLEOTIDE SEQUENCE [LARGE SCALE GENOMIC DNA]</scope>
    <source>
        <strain evidence="3">HAMBI 2942 / LMG 23838 / WSM1271</strain>
    </source>
</reference>
<dbReference type="AlphaFoldDB" id="E8TD84"/>
<sequence precursor="true">MRVAVLCAAVVFAATGVAVAKEKKAAVSDAAALCSTKPSAKKPVANLDCGFTGTAKSEDSGAKAEPRLGYDSNPWIITGF</sequence>
<keyword evidence="1" id="KW-0732">Signal</keyword>
<feature type="signal peptide" evidence="1">
    <location>
        <begin position="1"/>
        <end position="20"/>
    </location>
</feature>
<dbReference type="PATRIC" id="fig|765698.3.peg.4717"/>
<evidence type="ECO:0000256" key="1">
    <source>
        <dbReference type="SAM" id="SignalP"/>
    </source>
</evidence>
<gene>
    <name evidence="2" type="ordered locus">Mesci_4221</name>
</gene>
<accession>E8TD84</accession>
<dbReference type="HOGENOM" id="CLU_2585586_0_0_5"/>